<reference evidence="1 2" key="1">
    <citation type="submission" date="2014-02" db="EMBL/GenBank/DDBJ databases">
        <title>Single nucleus genome sequencing reveals high similarity among nuclei of an endomycorrhizal fungus.</title>
        <authorList>
            <person name="Lin K."/>
            <person name="Geurts R."/>
            <person name="Zhang Z."/>
            <person name="Limpens E."/>
            <person name="Saunders D.G."/>
            <person name="Mu D."/>
            <person name="Pang E."/>
            <person name="Cao H."/>
            <person name="Cha H."/>
            <person name="Lin T."/>
            <person name="Zhou Q."/>
            <person name="Shang Y."/>
            <person name="Li Y."/>
            <person name="Ivanov S."/>
            <person name="Sharma T."/>
            <person name="Velzen R.V."/>
            <person name="Ruijter N.D."/>
            <person name="Aanen D.K."/>
            <person name="Win J."/>
            <person name="Kamoun S."/>
            <person name="Bisseling T."/>
            <person name="Huang S."/>
        </authorList>
    </citation>
    <scope>NUCLEOTIDE SEQUENCE [LARGE SCALE GENOMIC DNA]</scope>
    <source>
        <strain evidence="2">DAOM197198w</strain>
    </source>
</reference>
<gene>
    <name evidence="1" type="ORF">RirG_206870</name>
</gene>
<dbReference type="HOGENOM" id="CLU_3143821_0_0_1"/>
<comment type="caution">
    <text evidence="1">The sequence shown here is derived from an EMBL/GenBank/DDBJ whole genome shotgun (WGS) entry which is preliminary data.</text>
</comment>
<evidence type="ECO:0000313" key="2">
    <source>
        <dbReference type="Proteomes" id="UP000022910"/>
    </source>
</evidence>
<keyword evidence="2" id="KW-1185">Reference proteome</keyword>
<dbReference type="Proteomes" id="UP000022910">
    <property type="component" value="Unassembled WGS sequence"/>
</dbReference>
<dbReference type="AlphaFoldDB" id="A0A015IT63"/>
<organism evidence="1 2">
    <name type="scientific">Rhizophagus irregularis (strain DAOM 197198w)</name>
    <name type="common">Glomus intraradices</name>
    <dbReference type="NCBI Taxonomy" id="1432141"/>
    <lineage>
        <taxon>Eukaryota</taxon>
        <taxon>Fungi</taxon>
        <taxon>Fungi incertae sedis</taxon>
        <taxon>Mucoromycota</taxon>
        <taxon>Glomeromycotina</taxon>
        <taxon>Glomeromycetes</taxon>
        <taxon>Glomerales</taxon>
        <taxon>Glomeraceae</taxon>
        <taxon>Rhizophagus</taxon>
    </lineage>
</organism>
<evidence type="ECO:0000313" key="1">
    <source>
        <dbReference type="EMBL" id="EXX57470.1"/>
    </source>
</evidence>
<accession>A0A015IT63</accession>
<protein>
    <submittedName>
        <fullName evidence="1">Uncharacterized protein</fullName>
    </submittedName>
</protein>
<name>A0A015IT63_RHIIW</name>
<proteinExistence type="predicted"/>
<sequence>MGYGIWDWNGIMGLWDGINGIWDKWGYGWDGIWDSPNPIYMAAGILLYL</sequence>
<dbReference type="EMBL" id="JEMT01027368">
    <property type="protein sequence ID" value="EXX57470.1"/>
    <property type="molecule type" value="Genomic_DNA"/>
</dbReference>